<accession>A0AAW1WLR9</accession>
<protein>
    <submittedName>
        <fullName evidence="2">Uncharacterized protein</fullName>
    </submittedName>
</protein>
<feature type="region of interest" description="Disordered" evidence="1">
    <location>
        <begin position="22"/>
        <end position="52"/>
    </location>
</feature>
<evidence type="ECO:0000313" key="3">
    <source>
        <dbReference type="Proteomes" id="UP001457282"/>
    </source>
</evidence>
<organism evidence="2 3">
    <name type="scientific">Rubus argutus</name>
    <name type="common">Southern blackberry</name>
    <dbReference type="NCBI Taxonomy" id="59490"/>
    <lineage>
        <taxon>Eukaryota</taxon>
        <taxon>Viridiplantae</taxon>
        <taxon>Streptophyta</taxon>
        <taxon>Embryophyta</taxon>
        <taxon>Tracheophyta</taxon>
        <taxon>Spermatophyta</taxon>
        <taxon>Magnoliopsida</taxon>
        <taxon>eudicotyledons</taxon>
        <taxon>Gunneridae</taxon>
        <taxon>Pentapetalae</taxon>
        <taxon>rosids</taxon>
        <taxon>fabids</taxon>
        <taxon>Rosales</taxon>
        <taxon>Rosaceae</taxon>
        <taxon>Rosoideae</taxon>
        <taxon>Rosoideae incertae sedis</taxon>
        <taxon>Rubus</taxon>
    </lineage>
</organism>
<keyword evidence="3" id="KW-1185">Reference proteome</keyword>
<proteinExistence type="predicted"/>
<sequence>MIAVRPKEEEMKVQRSLFVTQSKAACSADESEMDQDSAGSSEEMESPRSVGRWRRPKKMAYVHSQILRIREEDSHLGESSFSAKEKVPSRLDLVLFARPILPSSPLKNTVNALH</sequence>
<evidence type="ECO:0000256" key="1">
    <source>
        <dbReference type="SAM" id="MobiDB-lite"/>
    </source>
</evidence>
<reference evidence="2 3" key="1">
    <citation type="journal article" date="2023" name="G3 (Bethesda)">
        <title>A chromosome-length genome assembly and annotation of blackberry (Rubus argutus, cv. 'Hillquist').</title>
        <authorList>
            <person name="Bruna T."/>
            <person name="Aryal R."/>
            <person name="Dudchenko O."/>
            <person name="Sargent D.J."/>
            <person name="Mead D."/>
            <person name="Buti M."/>
            <person name="Cavallini A."/>
            <person name="Hytonen T."/>
            <person name="Andres J."/>
            <person name="Pham M."/>
            <person name="Weisz D."/>
            <person name="Mascagni F."/>
            <person name="Usai G."/>
            <person name="Natali L."/>
            <person name="Bassil N."/>
            <person name="Fernandez G.E."/>
            <person name="Lomsadze A."/>
            <person name="Armour M."/>
            <person name="Olukolu B."/>
            <person name="Poorten T."/>
            <person name="Britton C."/>
            <person name="Davik J."/>
            <person name="Ashrafi H."/>
            <person name="Aiden E.L."/>
            <person name="Borodovsky M."/>
            <person name="Worthington M."/>
        </authorList>
    </citation>
    <scope>NUCLEOTIDE SEQUENCE [LARGE SCALE GENOMIC DNA]</scope>
    <source>
        <strain evidence="2">PI 553951</strain>
    </source>
</reference>
<dbReference type="Proteomes" id="UP001457282">
    <property type="component" value="Unassembled WGS sequence"/>
</dbReference>
<dbReference type="AlphaFoldDB" id="A0AAW1WLR9"/>
<comment type="caution">
    <text evidence="2">The sequence shown here is derived from an EMBL/GenBank/DDBJ whole genome shotgun (WGS) entry which is preliminary data.</text>
</comment>
<evidence type="ECO:0000313" key="2">
    <source>
        <dbReference type="EMBL" id="KAK9925098.1"/>
    </source>
</evidence>
<name>A0AAW1WLR9_RUBAR</name>
<dbReference type="EMBL" id="JBEDUW010000006">
    <property type="protein sequence ID" value="KAK9925098.1"/>
    <property type="molecule type" value="Genomic_DNA"/>
</dbReference>
<gene>
    <name evidence="2" type="ORF">M0R45_033439</name>
</gene>